<sequence>MTECNYEPTLLENETDVEEKLVEGKARSDKVEDTLKLRALKVLEYSLMQVISVRRNNVWEDTVPLVLYHKKP</sequence>
<dbReference type="InParanoid" id="A0A1X7UA05"/>
<organism evidence="1">
    <name type="scientific">Amphimedon queenslandica</name>
    <name type="common">Sponge</name>
    <dbReference type="NCBI Taxonomy" id="400682"/>
    <lineage>
        <taxon>Eukaryota</taxon>
        <taxon>Metazoa</taxon>
        <taxon>Porifera</taxon>
        <taxon>Demospongiae</taxon>
        <taxon>Heteroscleromorpha</taxon>
        <taxon>Haplosclerida</taxon>
        <taxon>Niphatidae</taxon>
        <taxon>Amphimedon</taxon>
    </lineage>
</organism>
<protein>
    <submittedName>
        <fullName evidence="1">Uncharacterized protein</fullName>
    </submittedName>
</protein>
<proteinExistence type="predicted"/>
<dbReference type="EnsemblMetazoa" id="Aqu2.1.24590_001">
    <property type="protein sequence ID" value="Aqu2.1.24590_001"/>
    <property type="gene ID" value="Aqu2.1.24590"/>
</dbReference>
<evidence type="ECO:0000313" key="1">
    <source>
        <dbReference type="EnsemblMetazoa" id="Aqu2.1.24590_001"/>
    </source>
</evidence>
<accession>A0A1X7UA05</accession>
<dbReference type="AlphaFoldDB" id="A0A1X7UA05"/>
<name>A0A1X7UA05_AMPQE</name>
<reference evidence="1" key="1">
    <citation type="submission" date="2017-05" db="UniProtKB">
        <authorList>
            <consortium name="EnsemblMetazoa"/>
        </authorList>
    </citation>
    <scope>IDENTIFICATION</scope>
</reference>